<proteinExistence type="predicted"/>
<protein>
    <submittedName>
        <fullName evidence="1">Uncharacterized protein</fullName>
    </submittedName>
</protein>
<dbReference type="EMBL" id="CP001618">
    <property type="protein sequence ID" value="ACQ80770.1"/>
    <property type="molecule type" value="Genomic_DNA"/>
</dbReference>
<name>C5BWV4_BEUC1</name>
<dbReference type="Pfam" id="PF13481">
    <property type="entry name" value="AAA_25"/>
    <property type="match status" value="1"/>
</dbReference>
<accession>C5BWV4</accession>
<sequence length="487" mass="53638">MPEHAIGSPPAWLLSRVTKRTATASRDRERFVLPESIPDGQRHDVLKSYAASLRARNVTLDEAWILFTRAVERCEHPETFRKAPETILADIYSRYPAGHDDPAAWMRELEGSASLPAIGSPLLDPFEAEVEHELRRLRIRKTATERLRIETAERASEPLDVTTLAHQLERPAPARWRIGGLVAADGSTLLSAQRKTGKTTLALNAVRSILEGCPFLGRFDVAPVSGAVAFLNFEVSRDTFNLWASEVGVDASRLLPVHLRGRLNPLVHPEEREQLARSLRERETEVVVVDTFTRAFRGASENDAAEVGRFLTDLDVFVRGEVGATDLILTAHTGWNGERSRGSSALEDWPDSIITLRRDADGDDSTRYFSAFGRDVEVEEDALSFDPRTRALSLTGAGSRRQAKAVREESEHMVTIQRILLSHAEGLSGADLYREAGKPTSGPFTRARERLAGLGVVVADKRSGRGGGMTYKLADPVLVAAKLEGDA</sequence>
<dbReference type="STRING" id="471853.Bcav_2522"/>
<evidence type="ECO:0000313" key="1">
    <source>
        <dbReference type="EMBL" id="ACQ80770.1"/>
    </source>
</evidence>
<dbReference type="Gene3D" id="3.40.50.300">
    <property type="entry name" value="P-loop containing nucleotide triphosphate hydrolases"/>
    <property type="match status" value="1"/>
</dbReference>
<gene>
    <name evidence="1" type="ordered locus">Bcav_2522</name>
</gene>
<dbReference type="InterPro" id="IPR027417">
    <property type="entry name" value="P-loop_NTPase"/>
</dbReference>
<dbReference type="AlphaFoldDB" id="C5BWV4"/>
<keyword evidence="2" id="KW-1185">Reference proteome</keyword>
<dbReference type="KEGG" id="bcv:Bcav_2522"/>
<organism evidence="1 2">
    <name type="scientific">Beutenbergia cavernae (strain ATCC BAA-8 / DSM 12333 / CCUG 43141 / JCM 11478 / NBRC 16432 / NCIMB 13614 / HKI 0122)</name>
    <dbReference type="NCBI Taxonomy" id="471853"/>
    <lineage>
        <taxon>Bacteria</taxon>
        <taxon>Bacillati</taxon>
        <taxon>Actinomycetota</taxon>
        <taxon>Actinomycetes</taxon>
        <taxon>Micrococcales</taxon>
        <taxon>Beutenbergiaceae</taxon>
        <taxon>Beutenbergia</taxon>
    </lineage>
</organism>
<dbReference type="HOGENOM" id="CLU_559814_0_0_11"/>
<dbReference type="SUPFAM" id="SSF52540">
    <property type="entry name" value="P-loop containing nucleoside triphosphate hydrolases"/>
    <property type="match status" value="1"/>
</dbReference>
<dbReference type="eggNOG" id="COG0467">
    <property type="taxonomic scope" value="Bacteria"/>
</dbReference>
<dbReference type="OrthoDB" id="4934928at2"/>
<reference evidence="1 2" key="1">
    <citation type="journal article" date="2009" name="Stand. Genomic Sci.">
        <title>Complete genome sequence of Beutenbergia cavernae type strain (HKI 0122).</title>
        <authorList>
            <person name="Land M."/>
            <person name="Pukall R."/>
            <person name="Abt B."/>
            <person name="Goker M."/>
            <person name="Rohde M."/>
            <person name="Glavina Del Rio T."/>
            <person name="Tice H."/>
            <person name="Copeland A."/>
            <person name="Cheng J.F."/>
            <person name="Lucas S."/>
            <person name="Chen F."/>
            <person name="Nolan M."/>
            <person name="Bruce D."/>
            <person name="Goodwin L."/>
            <person name="Pitluck S."/>
            <person name="Ivanova N."/>
            <person name="Mavromatis K."/>
            <person name="Ovchinnikova G."/>
            <person name="Pati A."/>
            <person name="Chen A."/>
            <person name="Palaniappan K."/>
            <person name="Hauser L."/>
            <person name="Chang Y.J."/>
            <person name="Jefferies C.C."/>
            <person name="Saunders E."/>
            <person name="Brettin T."/>
            <person name="Detter J.C."/>
            <person name="Han C."/>
            <person name="Chain P."/>
            <person name="Bristow J."/>
            <person name="Eisen J.A."/>
            <person name="Markowitz V."/>
            <person name="Hugenholtz P."/>
            <person name="Kyrpides N.C."/>
            <person name="Klenk H.P."/>
            <person name="Lapidus A."/>
        </authorList>
    </citation>
    <scope>NUCLEOTIDE SEQUENCE [LARGE SCALE GENOMIC DNA]</scope>
    <source>
        <strain evidence="2">ATCC BAA-8 / DSM 12333 / NBRC 16432</strain>
    </source>
</reference>
<evidence type="ECO:0000313" key="2">
    <source>
        <dbReference type="Proteomes" id="UP000007962"/>
    </source>
</evidence>
<dbReference type="Proteomes" id="UP000007962">
    <property type="component" value="Chromosome"/>
</dbReference>